<organism evidence="1 2">
    <name type="scientific">Rhodocollybia butyracea</name>
    <dbReference type="NCBI Taxonomy" id="206335"/>
    <lineage>
        <taxon>Eukaryota</taxon>
        <taxon>Fungi</taxon>
        <taxon>Dikarya</taxon>
        <taxon>Basidiomycota</taxon>
        <taxon>Agaricomycotina</taxon>
        <taxon>Agaricomycetes</taxon>
        <taxon>Agaricomycetidae</taxon>
        <taxon>Agaricales</taxon>
        <taxon>Marasmiineae</taxon>
        <taxon>Omphalotaceae</taxon>
        <taxon>Rhodocollybia</taxon>
    </lineage>
</organism>
<proteinExistence type="predicted"/>
<dbReference type="EMBL" id="JADNRY010000059">
    <property type="protein sequence ID" value="KAF9068603.1"/>
    <property type="molecule type" value="Genomic_DNA"/>
</dbReference>
<keyword evidence="2" id="KW-1185">Reference proteome</keyword>
<dbReference type="AlphaFoldDB" id="A0A9P5PRA8"/>
<reference evidence="1" key="1">
    <citation type="submission" date="2020-11" db="EMBL/GenBank/DDBJ databases">
        <authorList>
            <consortium name="DOE Joint Genome Institute"/>
            <person name="Ahrendt S."/>
            <person name="Riley R."/>
            <person name="Andreopoulos W."/>
            <person name="Labutti K."/>
            <person name="Pangilinan J."/>
            <person name="Ruiz-Duenas F.J."/>
            <person name="Barrasa J.M."/>
            <person name="Sanchez-Garcia M."/>
            <person name="Camarero S."/>
            <person name="Miyauchi S."/>
            <person name="Serrano A."/>
            <person name="Linde D."/>
            <person name="Babiker R."/>
            <person name="Drula E."/>
            <person name="Ayuso-Fernandez I."/>
            <person name="Pacheco R."/>
            <person name="Padilla G."/>
            <person name="Ferreira P."/>
            <person name="Barriuso J."/>
            <person name="Kellner H."/>
            <person name="Castanera R."/>
            <person name="Alfaro M."/>
            <person name="Ramirez L."/>
            <person name="Pisabarro A.G."/>
            <person name="Kuo A."/>
            <person name="Tritt A."/>
            <person name="Lipzen A."/>
            <person name="He G."/>
            <person name="Yan M."/>
            <person name="Ng V."/>
            <person name="Cullen D."/>
            <person name="Martin F."/>
            <person name="Rosso M.-N."/>
            <person name="Henrissat B."/>
            <person name="Hibbett D."/>
            <person name="Martinez A.T."/>
            <person name="Grigoriev I.V."/>
        </authorList>
    </citation>
    <scope>NUCLEOTIDE SEQUENCE</scope>
    <source>
        <strain evidence="1">AH 40177</strain>
    </source>
</reference>
<comment type="caution">
    <text evidence="1">The sequence shown here is derived from an EMBL/GenBank/DDBJ whole genome shotgun (WGS) entry which is preliminary data.</text>
</comment>
<protein>
    <submittedName>
        <fullName evidence="1">Uncharacterized protein</fullName>
    </submittedName>
</protein>
<evidence type="ECO:0000313" key="1">
    <source>
        <dbReference type="EMBL" id="KAF9068603.1"/>
    </source>
</evidence>
<dbReference type="Proteomes" id="UP000772434">
    <property type="component" value="Unassembled WGS sequence"/>
</dbReference>
<gene>
    <name evidence="1" type="ORF">BDP27DRAFT_785832</name>
</gene>
<evidence type="ECO:0000313" key="2">
    <source>
        <dbReference type="Proteomes" id="UP000772434"/>
    </source>
</evidence>
<accession>A0A9P5PRA8</accession>
<name>A0A9P5PRA8_9AGAR</name>
<sequence>MAGWHRYDLVRFVSGRQLAARDMATLYRFIDIFNAFYNLIRRTLSQNQSIVALRNLVGSVLNSLTQCTIYTPPWPLLHQIATNNPTLLSSPNTARRYLTVARTSSTFCPSLANAAQLSQQLSYLHQARHFSFRTISSYNTEAKNSYTFYLFARDKPL</sequence>